<comment type="caution">
    <text evidence="6">The sequence shown here is derived from an EMBL/GenBank/DDBJ whole genome shotgun (WGS) entry which is preliminary data.</text>
</comment>
<evidence type="ECO:0000256" key="3">
    <source>
        <dbReference type="ARBA" id="ARBA00023004"/>
    </source>
</evidence>
<gene>
    <name evidence="6" type="ORF">WDU96_02435</name>
</gene>
<dbReference type="InterPro" id="IPR042216">
    <property type="entry name" value="MitoNEET_CISD"/>
</dbReference>
<accession>A0ABU8LQB7</accession>
<reference evidence="6 7" key="1">
    <citation type="submission" date="2024-02" db="EMBL/GenBank/DDBJ databases">
        <authorList>
            <person name="Saticioglu I.B."/>
        </authorList>
    </citation>
    <scope>NUCLEOTIDE SEQUENCE [LARGE SCALE GENOMIC DNA]</scope>
    <source>
        <strain evidence="6 7">Mu-86</strain>
    </source>
</reference>
<sequence>MNDSQLPSIAAYPNGPLIVRGPVEITGADGEPLERQRETVALCRCGLSVIKPWCDGSHKLSGFRA</sequence>
<proteinExistence type="predicted"/>
<evidence type="ECO:0000256" key="2">
    <source>
        <dbReference type="ARBA" id="ARBA00022723"/>
    </source>
</evidence>
<dbReference type="InterPro" id="IPR018967">
    <property type="entry name" value="FeS-contain_CDGSH-typ"/>
</dbReference>
<dbReference type="RefSeq" id="WP_337336891.1">
    <property type="nucleotide sequence ID" value="NZ_JBBDGL010000001.1"/>
</dbReference>
<evidence type="ECO:0000256" key="1">
    <source>
        <dbReference type="ARBA" id="ARBA00022714"/>
    </source>
</evidence>
<dbReference type="SMART" id="SM00704">
    <property type="entry name" value="ZnF_CDGSH"/>
    <property type="match status" value="1"/>
</dbReference>
<keyword evidence="3" id="KW-0408">Iron</keyword>
<evidence type="ECO:0000313" key="7">
    <source>
        <dbReference type="Proteomes" id="UP001368654"/>
    </source>
</evidence>
<keyword evidence="1" id="KW-0001">2Fe-2S</keyword>
<keyword evidence="4" id="KW-0411">Iron-sulfur</keyword>
<dbReference type="EMBL" id="JBBDGL010000001">
    <property type="protein sequence ID" value="MEJ1154454.1"/>
    <property type="molecule type" value="Genomic_DNA"/>
</dbReference>
<dbReference type="Proteomes" id="UP001368654">
    <property type="component" value="Unassembled WGS sequence"/>
</dbReference>
<evidence type="ECO:0000313" key="6">
    <source>
        <dbReference type="EMBL" id="MEJ1154454.1"/>
    </source>
</evidence>
<organism evidence="6 7">
    <name type="scientific">Microbacterium marmarense</name>
    <dbReference type="NCBI Taxonomy" id="3122051"/>
    <lineage>
        <taxon>Bacteria</taxon>
        <taxon>Bacillati</taxon>
        <taxon>Actinomycetota</taxon>
        <taxon>Actinomycetes</taxon>
        <taxon>Micrococcales</taxon>
        <taxon>Microbacteriaceae</taxon>
        <taxon>Microbacterium</taxon>
    </lineage>
</organism>
<protein>
    <submittedName>
        <fullName evidence="6">CDGSH iron-sulfur domain-containing protein</fullName>
    </submittedName>
</protein>
<feature type="domain" description="Iron-binding zinc finger CDGSH type" evidence="5">
    <location>
        <begin position="20"/>
        <end position="64"/>
    </location>
</feature>
<dbReference type="Pfam" id="PF09360">
    <property type="entry name" value="zf-CDGSH"/>
    <property type="match status" value="1"/>
</dbReference>
<keyword evidence="2" id="KW-0479">Metal-binding</keyword>
<name>A0ABU8LQB7_9MICO</name>
<evidence type="ECO:0000259" key="5">
    <source>
        <dbReference type="SMART" id="SM00704"/>
    </source>
</evidence>
<evidence type="ECO:0000256" key="4">
    <source>
        <dbReference type="ARBA" id="ARBA00023014"/>
    </source>
</evidence>
<keyword evidence="7" id="KW-1185">Reference proteome</keyword>
<dbReference type="Gene3D" id="3.40.5.90">
    <property type="entry name" value="CDGSH iron-sulfur domain, mitoNEET-type"/>
    <property type="match status" value="1"/>
</dbReference>